<name>A0A4R4XE00_9ACTN</name>
<keyword evidence="2" id="KW-1185">Reference proteome</keyword>
<gene>
    <name evidence="1" type="ORF">E1218_05670</name>
</gene>
<evidence type="ECO:0000313" key="2">
    <source>
        <dbReference type="Proteomes" id="UP000295172"/>
    </source>
</evidence>
<dbReference type="OrthoDB" id="4191184at2"/>
<reference evidence="1 2" key="1">
    <citation type="submission" date="2019-02" db="EMBL/GenBank/DDBJ databases">
        <title>Draft genome sequences of novel Actinobacteria.</title>
        <authorList>
            <person name="Sahin N."/>
            <person name="Ay H."/>
            <person name="Saygin H."/>
        </authorList>
    </citation>
    <scope>NUCLEOTIDE SEQUENCE [LARGE SCALE GENOMIC DNA]</scope>
    <source>
        <strain evidence="1 2">16K104</strain>
    </source>
</reference>
<protein>
    <submittedName>
        <fullName evidence="1">Uncharacterized protein</fullName>
    </submittedName>
</protein>
<dbReference type="RefSeq" id="WP_132316964.1">
    <property type="nucleotide sequence ID" value="NZ_SMKR01000016.1"/>
</dbReference>
<comment type="caution">
    <text evidence="1">The sequence shown here is derived from an EMBL/GenBank/DDBJ whole genome shotgun (WGS) entry which is preliminary data.</text>
</comment>
<dbReference type="AlphaFoldDB" id="A0A4R4XE00"/>
<dbReference type="EMBL" id="SMKR01000016">
    <property type="protein sequence ID" value="TDD28900.1"/>
    <property type="molecule type" value="Genomic_DNA"/>
</dbReference>
<accession>A0A4R4XE00</accession>
<proteinExistence type="predicted"/>
<evidence type="ECO:0000313" key="1">
    <source>
        <dbReference type="EMBL" id="TDD28900.1"/>
    </source>
</evidence>
<dbReference type="Proteomes" id="UP000295172">
    <property type="component" value="Unassembled WGS sequence"/>
</dbReference>
<organism evidence="1 2">
    <name type="scientific">Kribbella turkmenica</name>
    <dbReference type="NCBI Taxonomy" id="2530375"/>
    <lineage>
        <taxon>Bacteria</taxon>
        <taxon>Bacillati</taxon>
        <taxon>Actinomycetota</taxon>
        <taxon>Actinomycetes</taxon>
        <taxon>Propionibacteriales</taxon>
        <taxon>Kribbellaceae</taxon>
        <taxon>Kribbella</taxon>
    </lineage>
</organism>
<sequence>MTAVRRYAALVAGLTGASEISTFSHAIPAAELEAFHRALHRENSYFAATRELSRGCSPGYHPLNGRARNG</sequence>